<reference evidence="2" key="1">
    <citation type="submission" date="2020-02" db="EMBL/GenBank/DDBJ databases">
        <authorList>
            <person name="Meier V. D."/>
        </authorList>
    </citation>
    <scope>NUCLEOTIDE SEQUENCE</scope>
    <source>
        <strain evidence="2">AVDCRST_MAG57</strain>
    </source>
</reference>
<dbReference type="AlphaFoldDB" id="A0A6J4JLF4"/>
<accession>A0A6J4JLF4</accession>
<gene>
    <name evidence="2" type="ORF">AVDCRST_MAG57-3890</name>
</gene>
<feature type="non-terminal residue" evidence="2">
    <location>
        <position position="113"/>
    </location>
</feature>
<feature type="non-terminal residue" evidence="2">
    <location>
        <position position="1"/>
    </location>
</feature>
<evidence type="ECO:0000256" key="1">
    <source>
        <dbReference type="SAM" id="MobiDB-lite"/>
    </source>
</evidence>
<protein>
    <submittedName>
        <fullName evidence="2">Uncharacterized protein</fullName>
    </submittedName>
</protein>
<feature type="region of interest" description="Disordered" evidence="1">
    <location>
        <begin position="1"/>
        <end position="113"/>
    </location>
</feature>
<feature type="compositionally biased region" description="Basic and acidic residues" evidence="1">
    <location>
        <begin position="21"/>
        <end position="31"/>
    </location>
</feature>
<name>A0A6J4JLF4_9ACTN</name>
<sequence length="113" mass="11921">ARARSAAEGLRPSARGIADLPDPHARVRRPEGPAGVRALARQPHPGGERDAAPPVRARRRRPALRRGPGGHGGRGPTRCRRRLEGVRGDVRAAGQSAVPGRPDQPGPAALDRL</sequence>
<proteinExistence type="predicted"/>
<dbReference type="EMBL" id="CADCTI010000310">
    <property type="protein sequence ID" value="CAA9281617.1"/>
    <property type="molecule type" value="Genomic_DNA"/>
</dbReference>
<evidence type="ECO:0000313" key="2">
    <source>
        <dbReference type="EMBL" id="CAA9281617.1"/>
    </source>
</evidence>
<organism evidence="2">
    <name type="scientific">uncultured Blastococcus sp</name>
    <dbReference type="NCBI Taxonomy" id="217144"/>
    <lineage>
        <taxon>Bacteria</taxon>
        <taxon>Bacillati</taxon>
        <taxon>Actinomycetota</taxon>
        <taxon>Actinomycetes</taxon>
        <taxon>Geodermatophilales</taxon>
        <taxon>Geodermatophilaceae</taxon>
        <taxon>Blastococcus</taxon>
        <taxon>environmental samples</taxon>
    </lineage>
</organism>